<keyword evidence="2" id="KW-0238">DNA-binding</keyword>
<dbReference type="InterPro" id="IPR023187">
    <property type="entry name" value="Tscrpt_reg_MarR-type_CS"/>
</dbReference>
<dbReference type="RefSeq" id="WP_211939396.1">
    <property type="nucleotide sequence ID" value="NZ_CP073078.1"/>
</dbReference>
<gene>
    <name evidence="5" type="ORF">KCG34_05540</name>
</gene>
<keyword evidence="1" id="KW-0805">Transcription regulation</keyword>
<dbReference type="InterPro" id="IPR036390">
    <property type="entry name" value="WH_DNA-bd_sf"/>
</dbReference>
<name>A0A975G230_9CAUL</name>
<dbReference type="PANTHER" id="PTHR33164">
    <property type="entry name" value="TRANSCRIPTIONAL REGULATOR, MARR FAMILY"/>
    <property type="match status" value="1"/>
</dbReference>
<dbReference type="InterPro" id="IPR039422">
    <property type="entry name" value="MarR/SlyA-like"/>
</dbReference>
<dbReference type="EMBL" id="CP073078">
    <property type="protein sequence ID" value="QUD89344.1"/>
    <property type="molecule type" value="Genomic_DNA"/>
</dbReference>
<dbReference type="SUPFAM" id="SSF46785">
    <property type="entry name" value="Winged helix' DNA-binding domain"/>
    <property type="match status" value="1"/>
</dbReference>
<dbReference type="PANTHER" id="PTHR33164:SF43">
    <property type="entry name" value="HTH-TYPE TRANSCRIPTIONAL REPRESSOR YETL"/>
    <property type="match status" value="1"/>
</dbReference>
<dbReference type="GO" id="GO:0006950">
    <property type="term" value="P:response to stress"/>
    <property type="evidence" value="ECO:0007669"/>
    <property type="project" value="TreeGrafter"/>
</dbReference>
<dbReference type="PROSITE" id="PS50995">
    <property type="entry name" value="HTH_MARR_2"/>
    <property type="match status" value="1"/>
</dbReference>
<dbReference type="GO" id="GO:0003677">
    <property type="term" value="F:DNA binding"/>
    <property type="evidence" value="ECO:0007669"/>
    <property type="project" value="UniProtKB-KW"/>
</dbReference>
<accession>A0A975G230</accession>
<dbReference type="AlphaFoldDB" id="A0A975G230"/>
<dbReference type="KEGG" id="caul:KCG34_05540"/>
<dbReference type="Pfam" id="PF12802">
    <property type="entry name" value="MarR_2"/>
    <property type="match status" value="1"/>
</dbReference>
<evidence type="ECO:0000259" key="4">
    <source>
        <dbReference type="PROSITE" id="PS50995"/>
    </source>
</evidence>
<protein>
    <submittedName>
        <fullName evidence="5">Winged helix-turn-helix transcriptional regulator</fullName>
    </submittedName>
</protein>
<dbReference type="Proteomes" id="UP000676409">
    <property type="component" value="Chromosome"/>
</dbReference>
<dbReference type="Gene3D" id="1.10.10.10">
    <property type="entry name" value="Winged helix-like DNA-binding domain superfamily/Winged helix DNA-binding domain"/>
    <property type="match status" value="1"/>
</dbReference>
<dbReference type="PROSITE" id="PS01117">
    <property type="entry name" value="HTH_MARR_1"/>
    <property type="match status" value="1"/>
</dbReference>
<dbReference type="SMART" id="SM00347">
    <property type="entry name" value="HTH_MARR"/>
    <property type="match status" value="1"/>
</dbReference>
<reference evidence="5" key="1">
    <citation type="submission" date="2021-04" db="EMBL/GenBank/DDBJ databases">
        <title>The complete genome sequence of Caulobacter sp. S6.</title>
        <authorList>
            <person name="Tang Y."/>
            <person name="Ouyang W."/>
            <person name="Liu Q."/>
            <person name="Huang B."/>
            <person name="Guo Z."/>
            <person name="Lei P."/>
        </authorList>
    </citation>
    <scope>NUCLEOTIDE SEQUENCE</scope>
    <source>
        <strain evidence="5">S6</strain>
    </source>
</reference>
<proteinExistence type="predicted"/>
<dbReference type="InterPro" id="IPR036388">
    <property type="entry name" value="WH-like_DNA-bd_sf"/>
</dbReference>
<dbReference type="InterPro" id="IPR000835">
    <property type="entry name" value="HTH_MarR-typ"/>
</dbReference>
<evidence type="ECO:0000313" key="6">
    <source>
        <dbReference type="Proteomes" id="UP000676409"/>
    </source>
</evidence>
<evidence type="ECO:0000256" key="2">
    <source>
        <dbReference type="ARBA" id="ARBA00023125"/>
    </source>
</evidence>
<dbReference type="GO" id="GO:0003700">
    <property type="term" value="F:DNA-binding transcription factor activity"/>
    <property type="evidence" value="ECO:0007669"/>
    <property type="project" value="InterPro"/>
</dbReference>
<evidence type="ECO:0000256" key="1">
    <source>
        <dbReference type="ARBA" id="ARBA00023015"/>
    </source>
</evidence>
<feature type="domain" description="HTH marR-type" evidence="4">
    <location>
        <begin position="20"/>
        <end position="146"/>
    </location>
</feature>
<evidence type="ECO:0000313" key="5">
    <source>
        <dbReference type="EMBL" id="QUD89344.1"/>
    </source>
</evidence>
<keyword evidence="6" id="KW-1185">Reference proteome</keyword>
<evidence type="ECO:0000256" key="3">
    <source>
        <dbReference type="ARBA" id="ARBA00023163"/>
    </source>
</evidence>
<sequence length="146" mass="15676">MSGDDSEGRPGLSRRDYAAIAEFRYQLRRFLAFSEAAAARAGLPPQQHQALLAIAGHMGAEPPSVGLLAERLLIAPHTAAELVVRMVEAGLVTKTHSPRDRRRAELALTPHATAMLADLTAAHLDELKSVEPALARVLNGLQLMVS</sequence>
<keyword evidence="3" id="KW-0804">Transcription</keyword>
<organism evidence="5 6">
    <name type="scientific">Phenylobacterium montanum</name>
    <dbReference type="NCBI Taxonomy" id="2823693"/>
    <lineage>
        <taxon>Bacteria</taxon>
        <taxon>Pseudomonadati</taxon>
        <taxon>Pseudomonadota</taxon>
        <taxon>Alphaproteobacteria</taxon>
        <taxon>Caulobacterales</taxon>
        <taxon>Caulobacteraceae</taxon>
        <taxon>Phenylobacterium</taxon>
    </lineage>
</organism>